<dbReference type="GO" id="GO:0000462">
    <property type="term" value="P:maturation of SSU-rRNA from tricistronic rRNA transcript (SSU-rRNA, 5.8S rRNA, LSU-rRNA)"/>
    <property type="evidence" value="ECO:0007669"/>
    <property type="project" value="TreeGrafter"/>
</dbReference>
<protein>
    <submittedName>
        <fullName evidence="3">BMS1-like protein</fullName>
    </submittedName>
</protein>
<dbReference type="GO" id="GO:0009507">
    <property type="term" value="C:chloroplast"/>
    <property type="evidence" value="ECO:0007669"/>
    <property type="project" value="UniProtKB-SubCell"/>
</dbReference>
<geneLocation type="nucleomorph" evidence="3"/>
<dbReference type="Proteomes" id="UP000243348">
    <property type="component" value="Nucleomorph 1"/>
</dbReference>
<dbReference type="PANTHER" id="PTHR12858">
    <property type="entry name" value="RIBOSOME BIOGENESIS PROTEIN"/>
    <property type="match status" value="1"/>
</dbReference>
<dbReference type="GO" id="GO:0030686">
    <property type="term" value="C:90S preribosome"/>
    <property type="evidence" value="ECO:0007669"/>
    <property type="project" value="TreeGrafter"/>
</dbReference>
<organism evidence="3 4">
    <name type="scientific">Chroomonas mesostigmatica CCMP1168</name>
    <dbReference type="NCBI Taxonomy" id="1195612"/>
    <lineage>
        <taxon>Eukaryota</taxon>
        <taxon>Cryptophyceae</taxon>
        <taxon>Pyrenomonadales</taxon>
        <taxon>Chroomonadaceae</taxon>
        <taxon>Chroomonas</taxon>
    </lineage>
</organism>
<dbReference type="InterPro" id="IPR027417">
    <property type="entry name" value="P-loop_NTPase"/>
</dbReference>
<dbReference type="Gene3D" id="3.40.50.300">
    <property type="entry name" value="P-loop containing nucleotide triphosphate hydrolases"/>
    <property type="match status" value="1"/>
</dbReference>
<dbReference type="GO" id="GO:0003924">
    <property type="term" value="F:GTPase activity"/>
    <property type="evidence" value="ECO:0007669"/>
    <property type="project" value="TreeGrafter"/>
</dbReference>
<dbReference type="SUPFAM" id="SSF52540">
    <property type="entry name" value="P-loop containing nucleoside triphosphate hydrolases"/>
    <property type="match status" value="1"/>
</dbReference>
<dbReference type="SMART" id="SM01362">
    <property type="entry name" value="DUF663"/>
    <property type="match status" value="1"/>
</dbReference>
<dbReference type="Pfam" id="PF04950">
    <property type="entry name" value="RIBIOP_C"/>
    <property type="match status" value="1"/>
</dbReference>
<dbReference type="GO" id="GO:0034511">
    <property type="term" value="F:U3 snoRNA binding"/>
    <property type="evidence" value="ECO:0007669"/>
    <property type="project" value="TreeGrafter"/>
</dbReference>
<feature type="domain" description="Ribosome biogenesis protein BMS1/TSR1 C-terminal" evidence="2">
    <location>
        <begin position="293"/>
        <end position="592"/>
    </location>
</feature>
<evidence type="ECO:0000259" key="2">
    <source>
        <dbReference type="SMART" id="SM01362"/>
    </source>
</evidence>
<dbReference type="PANTHER" id="PTHR12858:SF2">
    <property type="entry name" value="RIBOSOME BIOGENESIS PROTEIN BMS1 HOMOLOG"/>
    <property type="match status" value="1"/>
</dbReference>
<evidence type="ECO:0000313" key="4">
    <source>
        <dbReference type="Proteomes" id="UP000243348"/>
    </source>
</evidence>
<comment type="subcellular location">
    <subcellularLocation>
        <location evidence="1">Plastid</location>
        <location evidence="1">Chloroplast</location>
    </subcellularLocation>
</comment>
<gene>
    <name evidence="3" type="ORF">CMESO_32</name>
</gene>
<proteinExistence type="predicted"/>
<dbReference type="AlphaFoldDB" id="J7G9S1"/>
<reference evidence="3 4" key="1">
    <citation type="journal article" date="2012" name="Genome Biol. Evol.">
        <title>Nucleomorph genome sequence of the cryptophyte alga Chroomonas mesostigmatica CCMP1168 reveals lineage-specific gene loss and genome complexity.</title>
        <authorList>
            <person name="Moore C.E."/>
            <person name="Curtis B."/>
            <person name="Mills T."/>
            <person name="Tanifuji G."/>
            <person name="Archibald J.M."/>
        </authorList>
    </citation>
    <scope>NUCLEOTIDE SEQUENCE [LARGE SCALE GENOMIC DNA]</scope>
    <source>
        <strain evidence="3 4">CCMP1168</strain>
    </source>
</reference>
<sequence>MLSRITKKCNQNENFFPLIISIIGPKKVGKTTLNKSIASYFLCEYNEFVYGPLIVVVEKDVSYLFIEASSDILSISNLTKASDIIILVMDGYFGLELEIFEYISLFDTHGVSRVLAALTHIDLFSNWRSLKKSKKRLKTRLKKELTNCTKIFYLTGISIKEMYFPREVCNITRFFSQNFIRNTNLQKSLSYVIITRLDLDFKNEKKKTILIGFQKGKELGKISGCNGYIPGMGKVLLKKLKKYTRQKKKGNKVKMENIKNFYYLEKKSNKFRQKISVSVNIRTFLLNFLILIKINKKINAKFLKKKYLAIVDSDKFKWFTESKNKKIINSIKKQKLPKTKKLNFSNSLSLVFKKNEKESKNKRTFFVEIFLEELFDKFYRYFDPTFPLILCIDLNANFCAHITKALVNRHKWNKKIIRTQDVVFLSMGWKFFEASIVFFEEKSNKKSYLQKCLSYRKSSSVCFVSHPEFSGTGIVAIFNPGNNFCSFHKGTIFNIIFSGKVEEPVTEFKIFKKIKLKGMIFKNFRKTCYVKNMFSTEIEILRFIGSFVHDTSGKKGLIKKPIKHGPPGSFRILSEKNMKKGDNVFLKLLMRVKLNKKTKNSNFFFTPFDFKEMGHLKKK</sequence>
<evidence type="ECO:0000256" key="1">
    <source>
        <dbReference type="ARBA" id="ARBA00004229"/>
    </source>
</evidence>
<dbReference type="InterPro" id="IPR039761">
    <property type="entry name" value="Bms1/Tsr1"/>
</dbReference>
<dbReference type="GO" id="GO:0005525">
    <property type="term" value="F:GTP binding"/>
    <property type="evidence" value="ECO:0007669"/>
    <property type="project" value="TreeGrafter"/>
</dbReference>
<evidence type="ECO:0000313" key="3">
    <source>
        <dbReference type="EMBL" id="AFP65235.1"/>
    </source>
</evidence>
<dbReference type="InterPro" id="IPR007034">
    <property type="entry name" value="BMS1_TSR1_C"/>
</dbReference>
<dbReference type="GO" id="GO:0000479">
    <property type="term" value="P:endonucleolytic cleavage of tricistronic rRNA transcript (SSU-rRNA, 5.8S rRNA, LSU-rRNA)"/>
    <property type="evidence" value="ECO:0007669"/>
    <property type="project" value="TreeGrafter"/>
</dbReference>
<dbReference type="EMBL" id="CP003680">
    <property type="protein sequence ID" value="AFP65235.1"/>
    <property type="molecule type" value="Genomic_DNA"/>
</dbReference>
<name>J7G9S1_9CRYP</name>
<keyword evidence="3" id="KW-0542">Nucleomorph</keyword>
<accession>J7G9S1</accession>